<organism evidence="3 4">
    <name type="scientific">Fomitopsis schrenkii</name>
    <name type="common">Brown rot fungus</name>
    <dbReference type="NCBI Taxonomy" id="2126942"/>
    <lineage>
        <taxon>Eukaryota</taxon>
        <taxon>Fungi</taxon>
        <taxon>Dikarya</taxon>
        <taxon>Basidiomycota</taxon>
        <taxon>Agaricomycotina</taxon>
        <taxon>Agaricomycetes</taxon>
        <taxon>Polyporales</taxon>
        <taxon>Fomitopsis</taxon>
    </lineage>
</organism>
<keyword evidence="1 2" id="KW-0732">Signal</keyword>
<dbReference type="InterPro" id="IPR036908">
    <property type="entry name" value="RlpA-like_sf"/>
</dbReference>
<reference evidence="3 4" key="1">
    <citation type="journal article" date="2012" name="Science">
        <title>The Paleozoic origin of enzymatic lignin decomposition reconstructed from 31 fungal genomes.</title>
        <authorList>
            <person name="Floudas D."/>
            <person name="Binder M."/>
            <person name="Riley R."/>
            <person name="Barry K."/>
            <person name="Blanchette R.A."/>
            <person name="Henrissat B."/>
            <person name="Martinez A.T."/>
            <person name="Otillar R."/>
            <person name="Spatafora J.W."/>
            <person name="Yadav J.S."/>
            <person name="Aerts A."/>
            <person name="Benoit I."/>
            <person name="Boyd A."/>
            <person name="Carlson A."/>
            <person name="Copeland A."/>
            <person name="Coutinho P.M."/>
            <person name="de Vries R.P."/>
            <person name="Ferreira P."/>
            <person name="Findley K."/>
            <person name="Foster B."/>
            <person name="Gaskell J."/>
            <person name="Glotzer D."/>
            <person name="Gorecki P."/>
            <person name="Heitman J."/>
            <person name="Hesse C."/>
            <person name="Hori C."/>
            <person name="Igarashi K."/>
            <person name="Jurgens J.A."/>
            <person name="Kallen N."/>
            <person name="Kersten P."/>
            <person name="Kohler A."/>
            <person name="Kuees U."/>
            <person name="Kumar T.K.A."/>
            <person name="Kuo A."/>
            <person name="LaButti K."/>
            <person name="Larrondo L.F."/>
            <person name="Lindquist E."/>
            <person name="Ling A."/>
            <person name="Lombard V."/>
            <person name="Lucas S."/>
            <person name="Lundell T."/>
            <person name="Martin R."/>
            <person name="McLaughlin D.J."/>
            <person name="Morgenstern I."/>
            <person name="Morin E."/>
            <person name="Murat C."/>
            <person name="Nagy L.G."/>
            <person name="Nolan M."/>
            <person name="Ohm R.A."/>
            <person name="Patyshakuliyeva A."/>
            <person name="Rokas A."/>
            <person name="Ruiz-Duenas F.J."/>
            <person name="Sabat G."/>
            <person name="Salamov A."/>
            <person name="Samejima M."/>
            <person name="Schmutz J."/>
            <person name="Slot J.C."/>
            <person name="St John F."/>
            <person name="Stenlid J."/>
            <person name="Sun H."/>
            <person name="Sun S."/>
            <person name="Syed K."/>
            <person name="Tsang A."/>
            <person name="Wiebenga A."/>
            <person name="Young D."/>
            <person name="Pisabarro A."/>
            <person name="Eastwood D.C."/>
            <person name="Martin F."/>
            <person name="Cullen D."/>
            <person name="Grigoriev I.V."/>
            <person name="Hibbett D.S."/>
        </authorList>
    </citation>
    <scope>NUCLEOTIDE SEQUENCE</scope>
    <source>
        <strain evidence="4">FP-58527</strain>
    </source>
</reference>
<accession>S8EKH5</accession>
<feature type="signal peptide" evidence="2">
    <location>
        <begin position="1"/>
        <end position="20"/>
    </location>
</feature>
<evidence type="ECO:0000313" key="3">
    <source>
        <dbReference type="EMBL" id="EPT03819.1"/>
    </source>
</evidence>
<dbReference type="HOGENOM" id="CLU_047639_6_0_1"/>
<evidence type="ECO:0000313" key="4">
    <source>
        <dbReference type="Proteomes" id="UP000015241"/>
    </source>
</evidence>
<evidence type="ECO:0008006" key="5">
    <source>
        <dbReference type="Google" id="ProtNLM"/>
    </source>
</evidence>
<protein>
    <recommendedName>
        <fullName evidence="5">RlpA-like protein double-psi beta-barrel domain-containing protein</fullName>
    </recommendedName>
</protein>
<name>S8EKH5_FOMSC</name>
<dbReference type="PANTHER" id="PTHR31836">
    <property type="match status" value="1"/>
</dbReference>
<dbReference type="PANTHER" id="PTHR31836:SF28">
    <property type="entry name" value="SRCR DOMAIN-CONTAINING PROTEIN-RELATED"/>
    <property type="match status" value="1"/>
</dbReference>
<dbReference type="Proteomes" id="UP000015241">
    <property type="component" value="Unassembled WGS sequence"/>
</dbReference>
<proteinExistence type="predicted"/>
<dbReference type="AlphaFoldDB" id="S8EKH5"/>
<dbReference type="CDD" id="cd22191">
    <property type="entry name" value="DPBB_RlpA_EXP_N-like"/>
    <property type="match status" value="1"/>
</dbReference>
<evidence type="ECO:0000256" key="1">
    <source>
        <dbReference type="ARBA" id="ARBA00022729"/>
    </source>
</evidence>
<dbReference type="STRING" id="743788.S8EKH5"/>
<dbReference type="EMBL" id="KE504128">
    <property type="protein sequence ID" value="EPT03819.1"/>
    <property type="molecule type" value="Genomic_DNA"/>
</dbReference>
<dbReference type="eggNOG" id="ENOG502S6X4">
    <property type="taxonomic scope" value="Eukaryota"/>
</dbReference>
<gene>
    <name evidence="3" type="ORF">FOMPIDRAFT_87772</name>
</gene>
<dbReference type="InParanoid" id="S8EKH5"/>
<dbReference type="Gene3D" id="2.40.40.10">
    <property type="entry name" value="RlpA-like domain"/>
    <property type="match status" value="1"/>
</dbReference>
<keyword evidence="4" id="KW-1185">Reference proteome</keyword>
<dbReference type="SUPFAM" id="SSF50685">
    <property type="entry name" value="Barwin-like endoglucanases"/>
    <property type="match status" value="1"/>
</dbReference>
<dbReference type="InterPro" id="IPR051477">
    <property type="entry name" value="Expansin_CellWall"/>
</dbReference>
<sequence>MYAFAFAFSALQLLLLASSALPMNFTKPILTSRDDYYGNATYYTTGRGACGYTDDDSLPIVAISHLIYGDGGSCNQWIQITNPANGQSQYGHIRDECMGCAQYDVDLSPSLFQNLGEDLSVGRFKVDWHYMPQGWSPQ</sequence>
<dbReference type="OrthoDB" id="406505at2759"/>
<evidence type="ECO:0000256" key="2">
    <source>
        <dbReference type="SAM" id="SignalP"/>
    </source>
</evidence>
<feature type="chain" id="PRO_5004550613" description="RlpA-like protein double-psi beta-barrel domain-containing protein" evidence="2">
    <location>
        <begin position="21"/>
        <end position="138"/>
    </location>
</feature>